<comment type="catalytic activity">
    <reaction evidence="3">
        <text>an N-acyl-L-alpha-aminoacyl-tRNA + H2O = an N-acyl-L-amino acid + a tRNA + H(+)</text>
        <dbReference type="Rhea" id="RHEA:54448"/>
        <dbReference type="Rhea" id="RHEA-COMP:10123"/>
        <dbReference type="Rhea" id="RHEA-COMP:13883"/>
        <dbReference type="ChEBI" id="CHEBI:15377"/>
        <dbReference type="ChEBI" id="CHEBI:15378"/>
        <dbReference type="ChEBI" id="CHEBI:59874"/>
        <dbReference type="ChEBI" id="CHEBI:78442"/>
        <dbReference type="ChEBI" id="CHEBI:138191"/>
        <dbReference type="EC" id="3.1.1.29"/>
    </reaction>
</comment>
<evidence type="ECO:0000313" key="6">
    <source>
        <dbReference type="Proteomes" id="UP000054144"/>
    </source>
</evidence>
<evidence type="ECO:0000256" key="2">
    <source>
        <dbReference type="ARBA" id="ARBA00022801"/>
    </source>
</evidence>
<dbReference type="InterPro" id="IPR002833">
    <property type="entry name" value="PTH2"/>
</dbReference>
<name>A0A0D7AFR6_9AGAR</name>
<dbReference type="EMBL" id="KN881676">
    <property type="protein sequence ID" value="KIY50166.1"/>
    <property type="molecule type" value="Genomic_DNA"/>
</dbReference>
<dbReference type="EC" id="3.1.1.29" evidence="1"/>
<evidence type="ECO:0000313" key="5">
    <source>
        <dbReference type="EMBL" id="KIY50166.1"/>
    </source>
</evidence>
<feature type="region of interest" description="Disordered" evidence="4">
    <location>
        <begin position="1"/>
        <end position="34"/>
    </location>
</feature>
<keyword evidence="6" id="KW-1185">Reference proteome</keyword>
<dbReference type="Proteomes" id="UP000054144">
    <property type="component" value="Unassembled WGS sequence"/>
</dbReference>
<gene>
    <name evidence="5" type="ORF">FISHEDRAFT_39750</name>
</gene>
<dbReference type="PANTHER" id="PTHR46194">
    <property type="entry name" value="PEPTIDYL-TRNA HYDROLASE PTRHD1-RELATED"/>
    <property type="match status" value="1"/>
</dbReference>
<evidence type="ECO:0000256" key="1">
    <source>
        <dbReference type="ARBA" id="ARBA00013260"/>
    </source>
</evidence>
<evidence type="ECO:0000256" key="3">
    <source>
        <dbReference type="ARBA" id="ARBA00048707"/>
    </source>
</evidence>
<organism evidence="5 6">
    <name type="scientific">Fistulina hepatica ATCC 64428</name>
    <dbReference type="NCBI Taxonomy" id="1128425"/>
    <lineage>
        <taxon>Eukaryota</taxon>
        <taxon>Fungi</taxon>
        <taxon>Dikarya</taxon>
        <taxon>Basidiomycota</taxon>
        <taxon>Agaricomycotina</taxon>
        <taxon>Agaricomycetes</taxon>
        <taxon>Agaricomycetidae</taxon>
        <taxon>Agaricales</taxon>
        <taxon>Fistulinaceae</taxon>
        <taxon>Fistulina</taxon>
    </lineage>
</organism>
<evidence type="ECO:0000256" key="4">
    <source>
        <dbReference type="SAM" id="MobiDB-lite"/>
    </source>
</evidence>
<dbReference type="InterPro" id="IPR042237">
    <property type="entry name" value="PTRHD1"/>
</dbReference>
<dbReference type="GO" id="GO:0004045">
    <property type="term" value="F:peptidyl-tRNA hydrolase activity"/>
    <property type="evidence" value="ECO:0007669"/>
    <property type="project" value="UniProtKB-EC"/>
</dbReference>
<proteinExistence type="predicted"/>
<dbReference type="SUPFAM" id="SSF102462">
    <property type="entry name" value="Peptidyl-tRNA hydrolase II"/>
    <property type="match status" value="1"/>
</dbReference>
<dbReference type="Pfam" id="PF01981">
    <property type="entry name" value="PTH2"/>
    <property type="match status" value="1"/>
</dbReference>
<dbReference type="Gene3D" id="3.40.1490.10">
    <property type="entry name" value="Bit1"/>
    <property type="match status" value="1"/>
</dbReference>
<dbReference type="PANTHER" id="PTHR46194:SF1">
    <property type="entry name" value="PEPTIDYL-TRNA HYDROLASE PTRHD1-RELATED"/>
    <property type="match status" value="1"/>
</dbReference>
<accession>A0A0D7AFR6</accession>
<protein>
    <recommendedName>
        <fullName evidence="1">peptidyl-tRNA hydrolase</fullName>
        <ecNumber evidence="1">3.1.1.29</ecNumber>
    </recommendedName>
</protein>
<dbReference type="OrthoDB" id="201213at2759"/>
<dbReference type="InterPro" id="IPR023476">
    <property type="entry name" value="Pep_tRNA_hydro_II_dom_sf"/>
</dbReference>
<sequence length="160" mass="17790">MREEEAQSTAHSDAGSVNVDENTSSDLHVDRSANPVKEKQSLVMQLVVRRDLLSQWGLGPLMAQTAHATAAVLYETREQANTIAYLNDLRNMRKVVLETPDAKSLEKLAFLLSAADPPIPHHLWLEQPQNVTTCLAFAPNQAGKDIRKALAKAHCRLWKD</sequence>
<reference evidence="5 6" key="1">
    <citation type="journal article" date="2015" name="Fungal Genet. Biol.">
        <title>Evolution of novel wood decay mechanisms in Agaricales revealed by the genome sequences of Fistulina hepatica and Cylindrobasidium torrendii.</title>
        <authorList>
            <person name="Floudas D."/>
            <person name="Held B.W."/>
            <person name="Riley R."/>
            <person name="Nagy L.G."/>
            <person name="Koehler G."/>
            <person name="Ransdell A.S."/>
            <person name="Younus H."/>
            <person name="Chow J."/>
            <person name="Chiniquy J."/>
            <person name="Lipzen A."/>
            <person name="Tritt A."/>
            <person name="Sun H."/>
            <person name="Haridas S."/>
            <person name="LaButti K."/>
            <person name="Ohm R.A."/>
            <person name="Kues U."/>
            <person name="Blanchette R.A."/>
            <person name="Grigoriev I.V."/>
            <person name="Minto R.E."/>
            <person name="Hibbett D.S."/>
        </authorList>
    </citation>
    <scope>NUCLEOTIDE SEQUENCE [LARGE SCALE GENOMIC DNA]</scope>
    <source>
        <strain evidence="5 6">ATCC 64428</strain>
    </source>
</reference>
<keyword evidence="2 5" id="KW-0378">Hydrolase</keyword>
<dbReference type="AlphaFoldDB" id="A0A0D7AFR6"/>